<dbReference type="EMBL" id="KQ242710">
    <property type="protein sequence ID" value="KNC77515.1"/>
    <property type="molecule type" value="Genomic_DNA"/>
</dbReference>
<accession>A0A0L0FL77</accession>
<proteinExistence type="predicted"/>
<organism evidence="1 2">
    <name type="scientific">Sphaeroforma arctica JP610</name>
    <dbReference type="NCBI Taxonomy" id="667725"/>
    <lineage>
        <taxon>Eukaryota</taxon>
        <taxon>Ichthyosporea</taxon>
        <taxon>Ichthyophonida</taxon>
        <taxon>Sphaeroforma</taxon>
    </lineage>
</organism>
<evidence type="ECO:0000313" key="2">
    <source>
        <dbReference type="Proteomes" id="UP000054560"/>
    </source>
</evidence>
<gene>
    <name evidence="1" type="ORF">SARC_10028</name>
</gene>
<dbReference type="RefSeq" id="XP_014151417.1">
    <property type="nucleotide sequence ID" value="XM_014295942.1"/>
</dbReference>
<dbReference type="GeneID" id="25910532"/>
<dbReference type="AlphaFoldDB" id="A0A0L0FL77"/>
<keyword evidence="2" id="KW-1185">Reference proteome</keyword>
<protein>
    <submittedName>
        <fullName evidence="1">Uncharacterized protein</fullName>
    </submittedName>
</protein>
<sequence>MTAKSPADRPTATTLLQMTDVFSEGDAISMVSNDDMLKRDRQIEAQAETIQAQAVEIAHLRRELLKLKNIE</sequence>
<name>A0A0L0FL77_9EUKA</name>
<dbReference type="Proteomes" id="UP000054560">
    <property type="component" value="Unassembled WGS sequence"/>
</dbReference>
<evidence type="ECO:0000313" key="1">
    <source>
        <dbReference type="EMBL" id="KNC77515.1"/>
    </source>
</evidence>
<reference evidence="1 2" key="1">
    <citation type="submission" date="2011-02" db="EMBL/GenBank/DDBJ databases">
        <title>The Genome Sequence of Sphaeroforma arctica JP610.</title>
        <authorList>
            <consortium name="The Broad Institute Genome Sequencing Platform"/>
            <person name="Russ C."/>
            <person name="Cuomo C."/>
            <person name="Young S.K."/>
            <person name="Zeng Q."/>
            <person name="Gargeya S."/>
            <person name="Alvarado L."/>
            <person name="Berlin A."/>
            <person name="Chapman S.B."/>
            <person name="Chen Z."/>
            <person name="Freedman E."/>
            <person name="Gellesch M."/>
            <person name="Goldberg J."/>
            <person name="Griggs A."/>
            <person name="Gujja S."/>
            <person name="Heilman E."/>
            <person name="Heiman D."/>
            <person name="Howarth C."/>
            <person name="Mehta T."/>
            <person name="Neiman D."/>
            <person name="Pearson M."/>
            <person name="Roberts A."/>
            <person name="Saif S."/>
            <person name="Shea T."/>
            <person name="Shenoy N."/>
            <person name="Sisk P."/>
            <person name="Stolte C."/>
            <person name="Sykes S."/>
            <person name="White J."/>
            <person name="Yandava C."/>
            <person name="Burger G."/>
            <person name="Gray M.W."/>
            <person name="Holland P.W.H."/>
            <person name="King N."/>
            <person name="Lang F.B.F."/>
            <person name="Roger A.J."/>
            <person name="Ruiz-Trillo I."/>
            <person name="Haas B."/>
            <person name="Nusbaum C."/>
            <person name="Birren B."/>
        </authorList>
    </citation>
    <scope>NUCLEOTIDE SEQUENCE [LARGE SCALE GENOMIC DNA]</scope>
    <source>
        <strain evidence="1 2">JP610</strain>
    </source>
</reference>